<proteinExistence type="predicted"/>
<reference evidence="2" key="2">
    <citation type="submission" date="2025-08" db="UniProtKB">
        <authorList>
            <consortium name="Ensembl"/>
        </authorList>
    </citation>
    <scope>IDENTIFICATION</scope>
</reference>
<feature type="region of interest" description="Disordered" evidence="1">
    <location>
        <begin position="196"/>
        <end position="226"/>
    </location>
</feature>
<accession>A0A9L0K744</accession>
<name>A0A9L0K744_EQUAS</name>
<reference evidence="2" key="3">
    <citation type="submission" date="2025-09" db="UniProtKB">
        <authorList>
            <consortium name="Ensembl"/>
        </authorList>
    </citation>
    <scope>IDENTIFICATION</scope>
</reference>
<organism evidence="2 3">
    <name type="scientific">Equus asinus</name>
    <name type="common">Donkey</name>
    <name type="synonym">Equus africanus asinus</name>
    <dbReference type="NCBI Taxonomy" id="9793"/>
    <lineage>
        <taxon>Eukaryota</taxon>
        <taxon>Metazoa</taxon>
        <taxon>Chordata</taxon>
        <taxon>Craniata</taxon>
        <taxon>Vertebrata</taxon>
        <taxon>Euteleostomi</taxon>
        <taxon>Mammalia</taxon>
        <taxon>Eutheria</taxon>
        <taxon>Laurasiatheria</taxon>
        <taxon>Perissodactyla</taxon>
        <taxon>Equidae</taxon>
        <taxon>Equus</taxon>
    </lineage>
</organism>
<keyword evidence="3" id="KW-1185">Reference proteome</keyword>
<dbReference type="Proteomes" id="UP000694387">
    <property type="component" value="Chromosome 7"/>
</dbReference>
<evidence type="ECO:0000313" key="3">
    <source>
        <dbReference type="Proteomes" id="UP000694387"/>
    </source>
</evidence>
<evidence type="ECO:0000313" key="2">
    <source>
        <dbReference type="Ensembl" id="ENSEASP00005061164.1"/>
    </source>
</evidence>
<gene>
    <name evidence="2" type="primary">SLC25A29</name>
</gene>
<sequence length="226" mass="22095">MALDFLAGCAGGAASGPEHGEAPVPRDFALLPIHHQTGERAGPVQGPGLAPHGAHLHQRAGVRRAGEHPPGPGPRLAAQPVPGGRGGGRHPVRHLLPDGAGQDAAAAAGRGPGAHLPGLAGLPGADLPAGGAARRQPGHGVHAAARDAQLRGLLPGLRRADAGAGLRAGGPPAGAQAAAGGRHVGHPVLALHLPRGRGQVAAAGRRAAGRPALPGHPRLRAPELPG</sequence>
<reference evidence="2 3" key="1">
    <citation type="journal article" date="2020" name="Nat. Commun.">
        <title>Donkey genomes provide new insights into domestication and selection for coat color.</title>
        <authorList>
            <person name="Wang"/>
            <person name="C."/>
            <person name="Li"/>
            <person name="H."/>
            <person name="Guo"/>
            <person name="Y."/>
            <person name="Huang"/>
            <person name="J."/>
            <person name="Sun"/>
            <person name="Y."/>
            <person name="Min"/>
            <person name="J."/>
            <person name="Wang"/>
            <person name="J."/>
            <person name="Fang"/>
            <person name="X."/>
            <person name="Zhao"/>
            <person name="Z."/>
            <person name="Wang"/>
            <person name="S."/>
            <person name="Zhang"/>
            <person name="Y."/>
            <person name="Liu"/>
            <person name="Q."/>
            <person name="Jiang"/>
            <person name="Q."/>
            <person name="Wang"/>
            <person name="X."/>
            <person name="Guo"/>
            <person name="Y."/>
            <person name="Yang"/>
            <person name="C."/>
            <person name="Wang"/>
            <person name="Y."/>
            <person name="Tian"/>
            <person name="F."/>
            <person name="Zhuang"/>
            <person name="G."/>
            <person name="Fan"/>
            <person name="Y."/>
            <person name="Gao"/>
            <person name="Q."/>
            <person name="Li"/>
            <person name="Y."/>
            <person name="Ju"/>
            <person name="Z."/>
            <person name="Li"/>
            <person name="J."/>
            <person name="Li"/>
            <person name="R."/>
            <person name="Hou"/>
            <person name="M."/>
            <person name="Yang"/>
            <person name="G."/>
            <person name="Liu"/>
            <person name="G."/>
            <person name="Liu"/>
            <person name="W."/>
            <person name="Guo"/>
            <person name="J."/>
            <person name="Pan"/>
            <person name="S."/>
            <person name="Fan"/>
            <person name="G."/>
            <person name="Zhang"/>
            <person name="W."/>
            <person name="Zhang"/>
            <person name="R."/>
            <person name="Yu"/>
            <person name="J."/>
            <person name="Zhang"/>
            <person name="X."/>
            <person name="Yin"/>
            <person name="Q."/>
            <person name="Ji"/>
            <person name="C."/>
            <person name="Jin"/>
            <person name="Y."/>
            <person name="Yue"/>
            <person name="G."/>
            <person name="Liu"/>
            <person name="M."/>
            <person name="Xu"/>
            <person name="J."/>
            <person name="Liu"/>
            <person name="S."/>
            <person name="Jordana"/>
            <person name="J."/>
            <person name="Noce"/>
            <person name="A."/>
            <person name="Amills"/>
            <person name="M."/>
            <person name="Wu"/>
            <person name="D.D."/>
            <person name="Li"/>
            <person name="S."/>
            <person name="Zhou"/>
            <person name="X. and Zhong"/>
            <person name="J."/>
        </authorList>
    </citation>
    <scope>NUCLEOTIDE SEQUENCE [LARGE SCALE GENOMIC DNA]</scope>
</reference>
<evidence type="ECO:0000256" key="1">
    <source>
        <dbReference type="SAM" id="MobiDB-lite"/>
    </source>
</evidence>
<feature type="compositionally biased region" description="Low complexity" evidence="1">
    <location>
        <begin position="97"/>
        <end position="122"/>
    </location>
</feature>
<dbReference type="AlphaFoldDB" id="A0A9L0K744"/>
<feature type="region of interest" description="Disordered" evidence="1">
    <location>
        <begin position="38"/>
        <end position="122"/>
    </location>
</feature>
<feature type="compositionally biased region" description="Low complexity" evidence="1">
    <location>
        <begin position="196"/>
        <end position="216"/>
    </location>
</feature>
<dbReference type="GeneTree" id="ENSGT00940000157766"/>
<dbReference type="Ensembl" id="ENSEAST00005060599.1">
    <property type="protein sequence ID" value="ENSEASP00005061164.1"/>
    <property type="gene ID" value="ENSEASG00005026406.1"/>
</dbReference>
<protein>
    <submittedName>
        <fullName evidence="2">Solute carrier family 25 member 29</fullName>
    </submittedName>
</protein>